<comment type="caution">
    <text evidence="3">The sequence shown here is derived from an EMBL/GenBank/DDBJ whole genome shotgun (WGS) entry which is preliminary data.</text>
</comment>
<gene>
    <name evidence="3" type="ORF">GCM10011396_32760</name>
</gene>
<evidence type="ECO:0000256" key="1">
    <source>
        <dbReference type="SAM" id="SignalP"/>
    </source>
</evidence>
<accession>A0A916XM16</accession>
<dbReference type="RefSeq" id="WP_188567161.1">
    <property type="nucleotide sequence ID" value="NZ_BMED01000003.1"/>
</dbReference>
<evidence type="ECO:0000313" key="4">
    <source>
        <dbReference type="Proteomes" id="UP000637423"/>
    </source>
</evidence>
<dbReference type="InterPro" id="IPR018637">
    <property type="entry name" value="DUF2059"/>
</dbReference>
<dbReference type="AlphaFoldDB" id="A0A916XM16"/>
<dbReference type="Proteomes" id="UP000637423">
    <property type="component" value="Unassembled WGS sequence"/>
</dbReference>
<protein>
    <recommendedName>
        <fullName evidence="2">DUF2059 domain-containing protein</fullName>
    </recommendedName>
</protein>
<keyword evidence="4" id="KW-1185">Reference proteome</keyword>
<feature type="signal peptide" evidence="1">
    <location>
        <begin position="1"/>
        <end position="19"/>
    </location>
</feature>
<evidence type="ECO:0000313" key="3">
    <source>
        <dbReference type="EMBL" id="GGC82870.1"/>
    </source>
</evidence>
<organism evidence="3 4">
    <name type="scientific">Undibacterium terreum</name>
    <dbReference type="NCBI Taxonomy" id="1224302"/>
    <lineage>
        <taxon>Bacteria</taxon>
        <taxon>Pseudomonadati</taxon>
        <taxon>Pseudomonadota</taxon>
        <taxon>Betaproteobacteria</taxon>
        <taxon>Burkholderiales</taxon>
        <taxon>Oxalobacteraceae</taxon>
        <taxon>Undibacterium</taxon>
    </lineage>
</organism>
<reference evidence="3" key="1">
    <citation type="journal article" date="2014" name="Int. J. Syst. Evol. Microbiol.">
        <title>Complete genome sequence of Corynebacterium casei LMG S-19264T (=DSM 44701T), isolated from a smear-ripened cheese.</title>
        <authorList>
            <consortium name="US DOE Joint Genome Institute (JGI-PGF)"/>
            <person name="Walter F."/>
            <person name="Albersmeier A."/>
            <person name="Kalinowski J."/>
            <person name="Ruckert C."/>
        </authorList>
    </citation>
    <scope>NUCLEOTIDE SEQUENCE</scope>
    <source>
        <strain evidence="3">CGMCC 1.10998</strain>
    </source>
</reference>
<feature type="chain" id="PRO_5037985230" description="DUF2059 domain-containing protein" evidence="1">
    <location>
        <begin position="20"/>
        <end position="169"/>
    </location>
</feature>
<feature type="domain" description="DUF2059" evidence="2">
    <location>
        <begin position="90"/>
        <end position="148"/>
    </location>
</feature>
<dbReference type="PROSITE" id="PS51257">
    <property type="entry name" value="PROKAR_LIPOPROTEIN"/>
    <property type="match status" value="1"/>
</dbReference>
<keyword evidence="1" id="KW-0732">Signal</keyword>
<evidence type="ECO:0000259" key="2">
    <source>
        <dbReference type="Pfam" id="PF09832"/>
    </source>
</evidence>
<proteinExistence type="predicted"/>
<name>A0A916XM16_9BURK</name>
<sequence>MKRLVTFAAATLFSLSACAAPPSPESLEKLFAVMHVERILDAIRPQTEAAMKVMLNQAMKGQTLTADQQKVLDNFWVKANAINREEMTMEKLKPLYVRVYSASLEQEDVDGLIAFYESPTGQVFINKMPRITQGIMSEMPQLMAPLMQKIMQAAEEMHQQLDALQKARK</sequence>
<dbReference type="EMBL" id="BMED01000003">
    <property type="protein sequence ID" value="GGC82870.1"/>
    <property type="molecule type" value="Genomic_DNA"/>
</dbReference>
<dbReference type="Pfam" id="PF09832">
    <property type="entry name" value="DUF2059"/>
    <property type="match status" value="1"/>
</dbReference>
<reference evidence="3" key="2">
    <citation type="submission" date="2020-09" db="EMBL/GenBank/DDBJ databases">
        <authorList>
            <person name="Sun Q."/>
            <person name="Zhou Y."/>
        </authorList>
    </citation>
    <scope>NUCLEOTIDE SEQUENCE</scope>
    <source>
        <strain evidence="3">CGMCC 1.10998</strain>
    </source>
</reference>